<dbReference type="RefSeq" id="WP_382387510.1">
    <property type="nucleotide sequence ID" value="NZ_JBHLWI010000028.1"/>
</dbReference>
<sequence>MSKNYLPFLTELAKNNHKDWMDANRDWYQKVRSEFLEDVEELLKGISLWEPELSTFKAKDCVFRQNRDIRFSANKNPYKTNFAAYFAVGGKKYNGPGYYLHIQPGQSFLAGGIWMPPADILKKIRQEIDYSGKELQSILEEPEFKKSFGAMEGEQLKTTPKGFDAEHPFIDFLRFKSFIVSAPLTDKEISSGEFKEKAIENFKKMKPFHDFLNRAVDEAESGEGLL</sequence>
<accession>A0ABV6FT45</accession>
<evidence type="ECO:0000313" key="1">
    <source>
        <dbReference type="EMBL" id="MFC0263045.1"/>
    </source>
</evidence>
<organism evidence="1 2">
    <name type="scientific">Fontibacter flavus</name>
    <dbReference type="NCBI Taxonomy" id="654838"/>
    <lineage>
        <taxon>Bacteria</taxon>
        <taxon>Pseudomonadati</taxon>
        <taxon>Bacteroidota</taxon>
        <taxon>Cytophagia</taxon>
        <taxon>Cytophagales</taxon>
        <taxon>Cyclobacteriaceae</taxon>
        <taxon>Fontibacter</taxon>
    </lineage>
</organism>
<dbReference type="InterPro" id="IPR015996">
    <property type="entry name" value="UCP028451"/>
</dbReference>
<proteinExistence type="predicted"/>
<dbReference type="PANTHER" id="PTHR36452">
    <property type="entry name" value="CHROMOSOME 12, WHOLE GENOME SHOTGUN SEQUENCE"/>
    <property type="match status" value="1"/>
</dbReference>
<name>A0ABV6FT45_9BACT</name>
<reference evidence="1 2" key="1">
    <citation type="submission" date="2024-09" db="EMBL/GenBank/DDBJ databases">
        <authorList>
            <person name="Sun Q."/>
            <person name="Mori K."/>
        </authorList>
    </citation>
    <scope>NUCLEOTIDE SEQUENCE [LARGE SCALE GENOMIC DNA]</scope>
    <source>
        <strain evidence="1 2">CCM 7650</strain>
    </source>
</reference>
<dbReference type="Pfam" id="PF09365">
    <property type="entry name" value="DUF2461"/>
    <property type="match status" value="1"/>
</dbReference>
<dbReference type="Proteomes" id="UP001589797">
    <property type="component" value="Unassembled WGS sequence"/>
</dbReference>
<gene>
    <name evidence="1" type="ORF">ACFFIP_10165</name>
</gene>
<dbReference type="PANTHER" id="PTHR36452:SF1">
    <property type="entry name" value="DUF2461 DOMAIN-CONTAINING PROTEIN"/>
    <property type="match status" value="1"/>
</dbReference>
<protein>
    <submittedName>
        <fullName evidence="1">DUF2461 domain-containing protein</fullName>
    </submittedName>
</protein>
<evidence type="ECO:0000313" key="2">
    <source>
        <dbReference type="Proteomes" id="UP001589797"/>
    </source>
</evidence>
<dbReference type="PIRSF" id="PIRSF028451">
    <property type="entry name" value="UCP028451"/>
    <property type="match status" value="1"/>
</dbReference>
<dbReference type="EMBL" id="JBHLWI010000028">
    <property type="protein sequence ID" value="MFC0263045.1"/>
    <property type="molecule type" value="Genomic_DNA"/>
</dbReference>
<dbReference type="NCBIfam" id="TIGR02453">
    <property type="entry name" value="TIGR02453 family protein"/>
    <property type="match status" value="1"/>
</dbReference>
<dbReference type="InterPro" id="IPR012808">
    <property type="entry name" value="CHP02453"/>
</dbReference>
<keyword evidence="2" id="KW-1185">Reference proteome</keyword>
<comment type="caution">
    <text evidence="1">The sequence shown here is derived from an EMBL/GenBank/DDBJ whole genome shotgun (WGS) entry which is preliminary data.</text>
</comment>